<dbReference type="InterPro" id="IPR000477">
    <property type="entry name" value="RT_dom"/>
</dbReference>
<keyword evidence="8" id="KW-0233">DNA recombination</keyword>
<evidence type="ECO:0000256" key="11">
    <source>
        <dbReference type="SAM" id="MobiDB-lite"/>
    </source>
</evidence>
<dbReference type="Gene3D" id="3.10.20.370">
    <property type="match status" value="1"/>
</dbReference>
<protein>
    <recommendedName>
        <fullName evidence="1">RNA-directed DNA polymerase</fullName>
        <ecNumber evidence="1">2.7.7.49</ecNumber>
    </recommendedName>
</protein>
<feature type="region of interest" description="Disordered" evidence="11">
    <location>
        <begin position="46"/>
        <end position="81"/>
    </location>
</feature>
<feature type="compositionally biased region" description="Polar residues" evidence="11">
    <location>
        <begin position="1043"/>
        <end position="1055"/>
    </location>
</feature>
<dbReference type="Pfam" id="PF01585">
    <property type="entry name" value="G-patch"/>
    <property type="match status" value="1"/>
</dbReference>
<dbReference type="FunFam" id="3.30.70.270:FF:000063">
    <property type="entry name" value="Zinc knuckle domaincontaining protein"/>
    <property type="match status" value="1"/>
</dbReference>
<dbReference type="InterPro" id="IPR002156">
    <property type="entry name" value="RNaseH_domain"/>
</dbReference>
<feature type="coiled-coil region" evidence="10">
    <location>
        <begin position="1"/>
        <end position="39"/>
    </location>
</feature>
<keyword evidence="2" id="KW-0808">Transferase</keyword>
<dbReference type="InterPro" id="IPR036397">
    <property type="entry name" value="RNaseH_sf"/>
</dbReference>
<dbReference type="SMART" id="SM00443">
    <property type="entry name" value="G_patch"/>
    <property type="match status" value="1"/>
</dbReference>
<evidence type="ECO:0000259" key="14">
    <source>
        <dbReference type="PROSITE" id="PS50994"/>
    </source>
</evidence>
<evidence type="ECO:0000256" key="3">
    <source>
        <dbReference type="ARBA" id="ARBA00022695"/>
    </source>
</evidence>
<name>A0A371ERJ3_MUCPR</name>
<dbReference type="GO" id="GO:0003676">
    <property type="term" value="F:nucleic acid binding"/>
    <property type="evidence" value="ECO:0007669"/>
    <property type="project" value="InterPro"/>
</dbReference>
<feature type="non-terminal residue" evidence="15">
    <location>
        <position position="1"/>
    </location>
</feature>
<dbReference type="CDD" id="cd00303">
    <property type="entry name" value="retropepsin_like"/>
    <property type="match status" value="1"/>
</dbReference>
<keyword evidence="16" id="KW-1185">Reference proteome</keyword>
<dbReference type="Proteomes" id="UP000257109">
    <property type="component" value="Unassembled WGS sequence"/>
</dbReference>
<dbReference type="SUPFAM" id="SSF50630">
    <property type="entry name" value="Acid proteases"/>
    <property type="match status" value="1"/>
</dbReference>
<feature type="region of interest" description="Disordered" evidence="11">
    <location>
        <begin position="120"/>
        <end position="179"/>
    </location>
</feature>
<dbReference type="EMBL" id="QJKJ01012435">
    <property type="protein sequence ID" value="RDX68675.1"/>
    <property type="molecule type" value="Genomic_DNA"/>
</dbReference>
<dbReference type="PROSITE" id="PS50994">
    <property type="entry name" value="INTEGRASE"/>
    <property type="match status" value="1"/>
</dbReference>
<dbReference type="CDD" id="cd14686">
    <property type="entry name" value="bZIP"/>
    <property type="match status" value="1"/>
</dbReference>
<gene>
    <name evidence="15" type="ORF">CR513_52307</name>
</gene>
<dbReference type="CDD" id="cd09279">
    <property type="entry name" value="RNase_HI_like"/>
    <property type="match status" value="1"/>
</dbReference>
<evidence type="ECO:0000313" key="15">
    <source>
        <dbReference type="EMBL" id="RDX68675.1"/>
    </source>
</evidence>
<evidence type="ECO:0000256" key="8">
    <source>
        <dbReference type="ARBA" id="ARBA00023172"/>
    </source>
</evidence>
<dbReference type="InterPro" id="IPR021109">
    <property type="entry name" value="Peptidase_aspartic_dom_sf"/>
</dbReference>
<evidence type="ECO:0000313" key="16">
    <source>
        <dbReference type="Proteomes" id="UP000257109"/>
    </source>
</evidence>
<evidence type="ECO:0000256" key="6">
    <source>
        <dbReference type="ARBA" id="ARBA00022801"/>
    </source>
</evidence>
<sequence length="2176" mass="246556">MAELRDKITRKEKRHLELIEQAEQKAEAAEERAEHWEDRHDKVVTCHKASAQPKKPSALSPRHPKITTTASHRYGTRAKTKQMENAMEALEQRYEELRSELAQIKEQMAKVLEFLAREPPQIQNTPNYPPGYTPPPPWNTQEEQPQPNENNLNGPGVGPQGPNGPTIMTPAQTQKDHPEVDERWRFLEERLRIVEGTDKYGLDAADLCLVPNVVLPTDFKTPDFDKYKGSSCPRTHLAMYCRKMAAHIQDDKILVHCFQDTLSGAALSWYVNLERGRVRTWKDLAEAFLKQYRYNENMAPDRSCLQNMAKKDHEGFKEYAQKWRELAAQVQPPLAEKEMVSTFIDTLPTPYYEIIVGSVSSNFADLVIIGERIEAGLKRGKFASAMGQASYAKKVTQEKRKAEANAVIANTTAGYGQAKPLHIQICLPHYTSLPIQPEPTSPPEPSRLFEETLLGLPIPYPELLKSLLEKKLITIVPLKPVEPPYSKSYDPSSRCEYHGGVTGHATERCWGLKHKVQDHIDEGWLVFQKKGPNVTTNPLPEHGAINFVEHSSATRKAVTSDPHKIPHETKKVEEGAHQAQPAQVNTIGEGRSPRLKPLIICYDEVAQVKLPLVIPVPGPQYTNTHAIPWKYPEEKADPDSQITNIAGTSGVTRSGRVYAPEELWRKDNSYNGKKGKIGELSKPPEEKETNEFLKFIRHSEYEMMDQLNKTPARISLLALLANSEGHRQLLLKMLKEAHVAKDISMEKFEGIVGNLTAANHISFSEGELPKEGSSHNLPLHVAVKCGEYMMAKVLIDNGSSLNVMPKSTLNKLCSTGASLRASPIIVRAFDGSKREVMGEITLPIRMGPTTFQVDFQVMDINPVYSCLLGRPWIHKAGAVPSSLHQKVKFVSEHMLISVKGEEDLVISTPAPVEYVEGGEDALETSFQSREIVETGHEQEGEELSSVAFNILRKAGYQPGKGLGRLLEGVSEPIVLPENPGRAGLGFFNQSCPEPKRITKGAAQLYQRFISGGIIAPDQVAMLGNQDPSTTEWIHFFPEELTNWETPLSNDNTTLETNERGSPGHSDPNLHNETSALGESEGEPEIPDHVQALEGSTETINIGKGETLKEVKIGKNLCSDMKKQMIELLEEYSDVFAWSYQDMPGLDTNIVEHRLPIKPGAIPVRQQLRRMKLEVALKIKEEVEKQWKASFLAVSEYPQWVANIVPVPKKDGKVRMCVDYRDLNKASPKDNFPLPHIDTLVDNTTCHQIFSFMDGFSGYNQIRMAPKDCEKTTFTTAWGTFCYQVMPFRLKNAGATYQRAMVTLFHDMMHQELEVYVDDMIAKSKVPKCHVKDLRKLFDRLRKFRLRLNPAKCAFRVSEGKLLGFVVNKHGIKVDPDKIKAIREMPMPKTESEIRGFLGRLNYKARFISRLTATCAPILRLLKKNQKKEWNPDCQKAFEEVKRYLENPPVLVPAIPGKPLILYLTVLEESMGCVLGQQDETGRKEQAIYYLSKKFTECEQRYSALERTCCALVWATKRLRQYMLAHTTWLIAKTDPIKYILEKPALTGRIARWQMTLAEFDITFATRKAVKGRLVADHLAYHPLSDYHPLMDEFSDEGIMNIDETETQPDEWRMWFDGASNMLGNGIRVVLASPTDQCFPFSARLDFGCTNNMAEYEACTMGIIMATERRIRMLRIFGDSALVIYQLKGEWETRDPKLVPYHEYIMELLESFESVTFQYVPREENQMADALATLAAMIQINEGQDLVIRVQHQGRMAHCHHIDTKEGAAGIRPWFHDIKVYLSDGTYPLGATENDKRTQAGVRILLGWRHTVQKERRRSLAAVRPGNLGRSTRGNVRNPCEWPFVGPKNLKGRVLLDDNGSRLLSTREKMCYVDHIKIAPTALQSLTSPWPFSMWGIDMIGPIEPKASNGHRFILVAIDYFTKWIEAESYANVSRNVVARFIKRNLICRYGIPADIVTDNGTNLNNKVISELCEEFQIKHRNSTPYRPQMNGAVEAANKNIKKIIQKMVVTYKDWHDMLPYALHGYRSTARTSTGATPYALVYGMEAVLPVEVKIPSLRVIAEAEVGEAEWAWHRFDQLNLITEKRLRAICHGQLYQRRVKHAFDKKVRPRILREGDLVLRKILLTTKDYRGKWIPKYEGPYVVRQAFSRGALILTDQEGRDLKNSVNADSVKLFYP</sequence>
<dbReference type="CDD" id="cd01647">
    <property type="entry name" value="RT_LTR"/>
    <property type="match status" value="1"/>
</dbReference>
<evidence type="ECO:0000256" key="7">
    <source>
        <dbReference type="ARBA" id="ARBA00022918"/>
    </source>
</evidence>
<dbReference type="Pfam" id="PF00665">
    <property type="entry name" value="rve"/>
    <property type="match status" value="1"/>
</dbReference>
<evidence type="ECO:0000259" key="13">
    <source>
        <dbReference type="PROSITE" id="PS50879"/>
    </source>
</evidence>
<dbReference type="GO" id="GO:0004523">
    <property type="term" value="F:RNA-DNA hybrid ribonuclease activity"/>
    <property type="evidence" value="ECO:0007669"/>
    <property type="project" value="InterPro"/>
</dbReference>
<accession>A0A371ERJ3</accession>
<dbReference type="InterPro" id="IPR001584">
    <property type="entry name" value="Integrase_cat-core"/>
</dbReference>
<organism evidence="15 16">
    <name type="scientific">Mucuna pruriens</name>
    <name type="common">Velvet bean</name>
    <name type="synonym">Dolichos pruriens</name>
    <dbReference type="NCBI Taxonomy" id="157652"/>
    <lineage>
        <taxon>Eukaryota</taxon>
        <taxon>Viridiplantae</taxon>
        <taxon>Streptophyta</taxon>
        <taxon>Embryophyta</taxon>
        <taxon>Tracheophyta</taxon>
        <taxon>Spermatophyta</taxon>
        <taxon>Magnoliopsida</taxon>
        <taxon>eudicotyledons</taxon>
        <taxon>Gunneridae</taxon>
        <taxon>Pentapetalae</taxon>
        <taxon>rosids</taxon>
        <taxon>fabids</taxon>
        <taxon>Fabales</taxon>
        <taxon>Fabaceae</taxon>
        <taxon>Papilionoideae</taxon>
        <taxon>50 kb inversion clade</taxon>
        <taxon>NPAAA clade</taxon>
        <taxon>indigoferoid/millettioid clade</taxon>
        <taxon>Phaseoleae</taxon>
        <taxon>Mucuna</taxon>
    </lineage>
</organism>
<keyword evidence="10" id="KW-0175">Coiled coil</keyword>
<dbReference type="InterPro" id="IPR043128">
    <property type="entry name" value="Rev_trsase/Diguanyl_cyclase"/>
</dbReference>
<dbReference type="GO" id="GO:0015074">
    <property type="term" value="P:DNA integration"/>
    <property type="evidence" value="ECO:0007669"/>
    <property type="project" value="InterPro"/>
</dbReference>
<dbReference type="Gene3D" id="3.30.420.10">
    <property type="entry name" value="Ribonuclease H-like superfamily/Ribonuclease H"/>
    <property type="match status" value="2"/>
</dbReference>
<keyword evidence="7" id="KW-0695">RNA-directed DNA polymerase</keyword>
<dbReference type="SUPFAM" id="SSF56672">
    <property type="entry name" value="DNA/RNA polymerases"/>
    <property type="match status" value="1"/>
</dbReference>
<feature type="domain" description="Integrase catalytic" evidence="14">
    <location>
        <begin position="1884"/>
        <end position="2045"/>
    </location>
</feature>
<dbReference type="InterPro" id="IPR000467">
    <property type="entry name" value="G_patch_dom"/>
</dbReference>
<feature type="compositionally biased region" description="Low complexity" evidence="11">
    <location>
        <begin position="139"/>
        <end position="154"/>
    </location>
</feature>
<dbReference type="InterPro" id="IPR005162">
    <property type="entry name" value="Retrotrans_gag_dom"/>
</dbReference>
<evidence type="ECO:0000256" key="10">
    <source>
        <dbReference type="SAM" id="Coils"/>
    </source>
</evidence>
<dbReference type="PROSITE" id="PS50088">
    <property type="entry name" value="ANK_REPEAT"/>
    <property type="match status" value="1"/>
</dbReference>
<dbReference type="InterPro" id="IPR002110">
    <property type="entry name" value="Ankyrin_rpt"/>
</dbReference>
<feature type="compositionally biased region" description="Pro residues" evidence="11">
    <location>
        <begin position="127"/>
        <end position="138"/>
    </location>
</feature>
<keyword evidence="3" id="KW-0548">Nucleotidyltransferase</keyword>
<dbReference type="GO" id="GO:0003964">
    <property type="term" value="F:RNA-directed DNA polymerase activity"/>
    <property type="evidence" value="ECO:0007669"/>
    <property type="project" value="UniProtKB-KW"/>
</dbReference>
<proteinExistence type="predicted"/>
<dbReference type="SUPFAM" id="SSF53098">
    <property type="entry name" value="Ribonuclease H-like"/>
    <property type="match status" value="2"/>
</dbReference>
<keyword evidence="5" id="KW-0255">Endonuclease</keyword>
<feature type="region of interest" description="Disordered" evidence="11">
    <location>
        <begin position="1043"/>
        <end position="1083"/>
    </location>
</feature>
<keyword evidence="6" id="KW-0378">Hydrolase</keyword>
<evidence type="ECO:0000256" key="1">
    <source>
        <dbReference type="ARBA" id="ARBA00012493"/>
    </source>
</evidence>
<dbReference type="EC" id="2.7.7.49" evidence="1"/>
<evidence type="ECO:0000259" key="12">
    <source>
        <dbReference type="PROSITE" id="PS50174"/>
    </source>
</evidence>
<keyword evidence="4" id="KW-0540">Nuclease</keyword>
<dbReference type="PROSITE" id="PS50879">
    <property type="entry name" value="RNASE_H_1"/>
    <property type="match status" value="1"/>
</dbReference>
<evidence type="ECO:0000256" key="5">
    <source>
        <dbReference type="ARBA" id="ARBA00022759"/>
    </source>
</evidence>
<dbReference type="PROSITE" id="PS50297">
    <property type="entry name" value="ANK_REP_REGION"/>
    <property type="match status" value="1"/>
</dbReference>
<dbReference type="Gene3D" id="2.40.70.10">
    <property type="entry name" value="Acid Proteases"/>
    <property type="match status" value="1"/>
</dbReference>
<dbReference type="GO" id="GO:0006310">
    <property type="term" value="P:DNA recombination"/>
    <property type="evidence" value="ECO:0007669"/>
    <property type="project" value="UniProtKB-KW"/>
</dbReference>
<dbReference type="InterPro" id="IPR012337">
    <property type="entry name" value="RNaseH-like_sf"/>
</dbReference>
<dbReference type="Gene3D" id="3.30.70.270">
    <property type="match status" value="2"/>
</dbReference>
<dbReference type="PANTHER" id="PTHR48475">
    <property type="entry name" value="RIBONUCLEASE H"/>
    <property type="match status" value="1"/>
</dbReference>
<feature type="domain" description="G-patch" evidence="12">
    <location>
        <begin position="943"/>
        <end position="989"/>
    </location>
</feature>
<dbReference type="PANTHER" id="PTHR48475:SF1">
    <property type="entry name" value="RNASE H TYPE-1 DOMAIN-CONTAINING PROTEIN"/>
    <property type="match status" value="1"/>
</dbReference>
<evidence type="ECO:0000256" key="4">
    <source>
        <dbReference type="ARBA" id="ARBA00022722"/>
    </source>
</evidence>
<feature type="repeat" description="ANK" evidence="9">
    <location>
        <begin position="774"/>
        <end position="806"/>
    </location>
</feature>
<reference evidence="15" key="1">
    <citation type="submission" date="2018-05" db="EMBL/GenBank/DDBJ databases">
        <title>Draft genome of Mucuna pruriens seed.</title>
        <authorList>
            <person name="Nnadi N.E."/>
            <person name="Vos R."/>
            <person name="Hasami M.H."/>
            <person name="Devisetty U.K."/>
            <person name="Aguiy J.C."/>
        </authorList>
    </citation>
    <scope>NUCLEOTIDE SEQUENCE [LARGE SCALE GENOMIC DNA]</scope>
    <source>
        <strain evidence="15">JCA_2017</strain>
    </source>
</reference>
<dbReference type="OrthoDB" id="1726048at2759"/>
<dbReference type="Pfam" id="PF17917">
    <property type="entry name" value="RT_RNaseH"/>
    <property type="match status" value="1"/>
</dbReference>
<keyword evidence="9" id="KW-0040">ANK repeat</keyword>
<comment type="caution">
    <text evidence="15">The sequence shown here is derived from an EMBL/GenBank/DDBJ whole genome shotgun (WGS) entry which is preliminary data.</text>
</comment>
<dbReference type="Pfam" id="PF00078">
    <property type="entry name" value="RVT_1"/>
    <property type="match status" value="1"/>
</dbReference>
<dbReference type="InterPro" id="IPR043502">
    <property type="entry name" value="DNA/RNA_pol_sf"/>
</dbReference>
<dbReference type="Pfam" id="PF13456">
    <property type="entry name" value="RVT_3"/>
    <property type="match status" value="1"/>
</dbReference>
<dbReference type="Gene3D" id="3.10.10.10">
    <property type="entry name" value="HIV Type 1 Reverse Transcriptase, subunit A, domain 1"/>
    <property type="match status" value="1"/>
</dbReference>
<evidence type="ECO:0000256" key="2">
    <source>
        <dbReference type="ARBA" id="ARBA00022679"/>
    </source>
</evidence>
<dbReference type="PROSITE" id="PS50174">
    <property type="entry name" value="G_PATCH"/>
    <property type="match status" value="1"/>
</dbReference>
<dbReference type="InterPro" id="IPR041373">
    <property type="entry name" value="RT_RNaseH"/>
</dbReference>
<evidence type="ECO:0000256" key="9">
    <source>
        <dbReference type="PROSITE-ProRule" id="PRU00023"/>
    </source>
</evidence>
<dbReference type="CDD" id="cd09274">
    <property type="entry name" value="RNase_HI_RT_Ty3"/>
    <property type="match status" value="1"/>
</dbReference>
<feature type="domain" description="RNase H type-1" evidence="13">
    <location>
        <begin position="1607"/>
        <end position="1736"/>
    </location>
</feature>
<dbReference type="Pfam" id="PF03732">
    <property type="entry name" value="Retrotrans_gag"/>
    <property type="match status" value="1"/>
</dbReference>